<dbReference type="InterPro" id="IPR050646">
    <property type="entry name" value="Cas1"/>
</dbReference>
<dbReference type="EC" id="3.1.-.-" evidence="10"/>
<dbReference type="NCBIfam" id="TIGR00287">
    <property type="entry name" value="cas1"/>
    <property type="match status" value="1"/>
</dbReference>
<dbReference type="InterPro" id="IPR042206">
    <property type="entry name" value="CRISPR-assoc_Cas1_C"/>
</dbReference>
<comment type="cofactor">
    <cofactor evidence="10">
        <name>Mg(2+)</name>
        <dbReference type="ChEBI" id="CHEBI:18420"/>
    </cofactor>
    <cofactor evidence="10">
        <name>Mn(2+)</name>
        <dbReference type="ChEBI" id="CHEBI:29035"/>
    </cofactor>
</comment>
<dbReference type="Gene3D" id="3.100.10.20">
    <property type="entry name" value="CRISPR-associated endonuclease Cas1, N-terminal domain"/>
    <property type="match status" value="1"/>
</dbReference>
<comment type="function">
    <text evidence="10">CRISPR (clustered regularly interspaced short palindromic repeat), is an adaptive immune system that provides protection against mobile genetic elements (viruses, transposable elements and conjugative plasmids). CRISPR clusters contain spacers, sequences complementary to antecedent mobile elements, and target invading nucleic acids. CRISPR clusters are transcribed and processed into CRISPR RNA (crRNA). Acts as a dsDNA endonuclease. Involved in the integration of spacer DNA into the CRISPR cassette.</text>
</comment>
<keyword evidence="1 10" id="KW-0540">Nuclease</keyword>
<dbReference type="GO" id="GO:0003677">
    <property type="term" value="F:DNA binding"/>
    <property type="evidence" value="ECO:0007669"/>
    <property type="project" value="UniProtKB-KW"/>
</dbReference>
<name>A0A1F5N536_9BACT</name>
<keyword evidence="6 10" id="KW-0051">Antiviral defense</keyword>
<dbReference type="GO" id="GO:0016787">
    <property type="term" value="F:hydrolase activity"/>
    <property type="evidence" value="ECO:0007669"/>
    <property type="project" value="UniProtKB-KW"/>
</dbReference>
<dbReference type="PANTHER" id="PTHR34353:SF2">
    <property type="entry name" value="CRISPR-ASSOCIATED ENDONUCLEASE CAS1 1"/>
    <property type="match status" value="1"/>
</dbReference>
<dbReference type="PANTHER" id="PTHR34353">
    <property type="entry name" value="CRISPR-ASSOCIATED ENDONUCLEASE CAS1 1"/>
    <property type="match status" value="1"/>
</dbReference>
<evidence type="ECO:0000256" key="6">
    <source>
        <dbReference type="ARBA" id="ARBA00023118"/>
    </source>
</evidence>
<organism evidence="11 12">
    <name type="scientific">Candidatus Daviesbacteria bacterium RIFCSPLOWO2_02_FULL_38_15</name>
    <dbReference type="NCBI Taxonomy" id="1797794"/>
    <lineage>
        <taxon>Bacteria</taxon>
        <taxon>Candidatus Daviesiibacteriota</taxon>
    </lineage>
</organism>
<keyword evidence="8 10" id="KW-0464">Manganese</keyword>
<dbReference type="HAMAP" id="MF_01470">
    <property type="entry name" value="Cas1"/>
    <property type="match status" value="1"/>
</dbReference>
<comment type="similarity">
    <text evidence="10">Belongs to the CRISPR-associated endonuclease Cas1 family.</text>
</comment>
<evidence type="ECO:0000256" key="7">
    <source>
        <dbReference type="ARBA" id="ARBA00023125"/>
    </source>
</evidence>
<dbReference type="CDD" id="cd09634">
    <property type="entry name" value="Cas1_I-II-III"/>
    <property type="match status" value="1"/>
</dbReference>
<dbReference type="GO" id="GO:0043571">
    <property type="term" value="P:maintenance of CRISPR repeat elements"/>
    <property type="evidence" value="ECO:0007669"/>
    <property type="project" value="UniProtKB-UniRule"/>
</dbReference>
<evidence type="ECO:0000256" key="10">
    <source>
        <dbReference type="HAMAP-Rule" id="MF_01470"/>
    </source>
</evidence>
<evidence type="ECO:0000313" key="11">
    <source>
        <dbReference type="EMBL" id="OGE72550.1"/>
    </source>
</evidence>
<dbReference type="GO" id="GO:0046872">
    <property type="term" value="F:metal ion binding"/>
    <property type="evidence" value="ECO:0007669"/>
    <property type="project" value="UniProtKB-UniRule"/>
</dbReference>
<dbReference type="Gene3D" id="1.20.120.920">
    <property type="entry name" value="CRISPR-associated endonuclease Cas1, C-terminal domain"/>
    <property type="match status" value="1"/>
</dbReference>
<accession>A0A1F5N536</accession>
<evidence type="ECO:0000256" key="3">
    <source>
        <dbReference type="ARBA" id="ARBA00022759"/>
    </source>
</evidence>
<evidence type="ECO:0000256" key="5">
    <source>
        <dbReference type="ARBA" id="ARBA00022842"/>
    </source>
</evidence>
<evidence type="ECO:0000256" key="4">
    <source>
        <dbReference type="ARBA" id="ARBA00022801"/>
    </source>
</evidence>
<dbReference type="GO" id="GO:0004519">
    <property type="term" value="F:endonuclease activity"/>
    <property type="evidence" value="ECO:0007669"/>
    <property type="project" value="UniProtKB-UniRule"/>
</dbReference>
<feature type="binding site" evidence="10">
    <location>
        <position position="220"/>
    </location>
    <ligand>
        <name>Mn(2+)</name>
        <dbReference type="ChEBI" id="CHEBI:29035"/>
    </ligand>
</feature>
<keyword evidence="7 10" id="KW-0238">DNA-binding</keyword>
<keyword evidence="2 10" id="KW-0479">Metal-binding</keyword>
<dbReference type="AlphaFoldDB" id="A0A1F5N536"/>
<evidence type="ECO:0000256" key="9">
    <source>
        <dbReference type="ARBA" id="ARBA00038592"/>
    </source>
</evidence>
<dbReference type="STRING" id="1797794.A3H40_00415"/>
<keyword evidence="3 10" id="KW-0255">Endonuclease</keyword>
<comment type="subunit">
    <text evidence="9 10">Homodimer, forms a heterotetramer with a Cas2 homodimer.</text>
</comment>
<evidence type="ECO:0000256" key="1">
    <source>
        <dbReference type="ARBA" id="ARBA00022722"/>
    </source>
</evidence>
<dbReference type="Pfam" id="PF01867">
    <property type="entry name" value="Cas_Cas1"/>
    <property type="match status" value="1"/>
</dbReference>
<protein>
    <recommendedName>
        <fullName evidence="10">CRISPR-associated endonuclease Cas1</fullName>
        <ecNumber evidence="10">3.1.-.-</ecNumber>
    </recommendedName>
</protein>
<dbReference type="Proteomes" id="UP000177057">
    <property type="component" value="Unassembled WGS sequence"/>
</dbReference>
<comment type="caution">
    <text evidence="11">The sequence shown here is derived from an EMBL/GenBank/DDBJ whole genome shotgun (WGS) entry which is preliminary data.</text>
</comment>
<gene>
    <name evidence="10" type="primary">cas1</name>
    <name evidence="11" type="ORF">A3H40_00415</name>
</gene>
<dbReference type="InterPro" id="IPR002729">
    <property type="entry name" value="CRISPR-assoc_Cas1"/>
</dbReference>
<keyword evidence="5 10" id="KW-0460">Magnesium</keyword>
<feature type="binding site" evidence="10">
    <location>
        <position position="235"/>
    </location>
    <ligand>
        <name>Mn(2+)</name>
        <dbReference type="ChEBI" id="CHEBI:29035"/>
    </ligand>
</feature>
<keyword evidence="4 10" id="KW-0378">Hydrolase</keyword>
<proteinExistence type="inferred from homology"/>
<reference evidence="11 12" key="1">
    <citation type="journal article" date="2016" name="Nat. Commun.">
        <title>Thousands of microbial genomes shed light on interconnected biogeochemical processes in an aquifer system.</title>
        <authorList>
            <person name="Anantharaman K."/>
            <person name="Brown C.T."/>
            <person name="Hug L.A."/>
            <person name="Sharon I."/>
            <person name="Castelle C.J."/>
            <person name="Probst A.J."/>
            <person name="Thomas B.C."/>
            <person name="Singh A."/>
            <person name="Wilkins M.J."/>
            <person name="Karaoz U."/>
            <person name="Brodie E.L."/>
            <person name="Williams K.H."/>
            <person name="Hubbard S.S."/>
            <person name="Banfield J.F."/>
        </authorList>
    </citation>
    <scope>NUCLEOTIDE SEQUENCE [LARGE SCALE GENOMIC DNA]</scope>
</reference>
<evidence type="ECO:0000313" key="12">
    <source>
        <dbReference type="Proteomes" id="UP000177057"/>
    </source>
</evidence>
<dbReference type="GO" id="GO:0051607">
    <property type="term" value="P:defense response to virus"/>
    <property type="evidence" value="ECO:0007669"/>
    <property type="project" value="UniProtKB-UniRule"/>
</dbReference>
<feature type="binding site" evidence="10">
    <location>
        <position position="159"/>
    </location>
    <ligand>
        <name>Mn(2+)</name>
        <dbReference type="ChEBI" id="CHEBI:29035"/>
    </ligand>
</feature>
<dbReference type="InterPro" id="IPR042211">
    <property type="entry name" value="CRISPR-assoc_Cas1_N"/>
</dbReference>
<sequence>MLTLPDFKEKRILVVHAEYGQDNLLQLTNDNIRFVRDGKVVNQMSCHSILAVFIIGDMSITTNLIKKLISHGVSVFFLNHNLKTTATAMAEAEGNYLLRQRQYSATADLKIATNIVGNKIESQEAVLTKYEKSYDARVFNRAKALLKTVKDKEQLLGIEGSVGKTYFQSLFADIGWVRRAPQTKEDIANLLLDIGYTYLFNYCDALLRLFGFDTYKGYYHQLFFQRKSLVCDIMEPIRPIIDCQLLKSFHLKQIKEKDFVFKNGKFEFKEGFKTSKIYSSIFLEAINRCREDIYSYILDFYHYSMDDIKYKFPYYKI</sequence>
<dbReference type="EMBL" id="MFDV01000007">
    <property type="protein sequence ID" value="OGE72550.1"/>
    <property type="molecule type" value="Genomic_DNA"/>
</dbReference>
<evidence type="ECO:0000256" key="2">
    <source>
        <dbReference type="ARBA" id="ARBA00022723"/>
    </source>
</evidence>
<evidence type="ECO:0000256" key="8">
    <source>
        <dbReference type="ARBA" id="ARBA00023211"/>
    </source>
</evidence>